<evidence type="ECO:0000313" key="3">
    <source>
        <dbReference type="Proteomes" id="UP000255534"/>
    </source>
</evidence>
<gene>
    <name evidence="2" type="ORF">NCTC5798_03774</name>
</gene>
<sequence>MGIWLICLDFYKWRNCQAFQVCTNNIQNEGFLGQQAYPVRRGDRVPEGDVAIRQGLSMRSRRAMLTMTGDKAERKAHHKDHRIQTIRGE</sequence>
<reference evidence="2 3" key="1">
    <citation type="submission" date="2018-06" db="EMBL/GenBank/DDBJ databases">
        <authorList>
            <consortium name="Pathogen Informatics"/>
            <person name="Doyle S."/>
        </authorList>
    </citation>
    <scope>NUCLEOTIDE SEQUENCE [LARGE SCALE GENOMIC DNA]</scope>
    <source>
        <strain evidence="2 3">NCTC5798</strain>
    </source>
</reference>
<protein>
    <submittedName>
        <fullName evidence="2">Uncharacterized protein</fullName>
    </submittedName>
</protein>
<feature type="region of interest" description="Disordered" evidence="1">
    <location>
        <begin position="68"/>
        <end position="89"/>
    </location>
</feature>
<organism evidence="2 3">
    <name type="scientific">Salmonella enterica I</name>
    <dbReference type="NCBI Taxonomy" id="59201"/>
    <lineage>
        <taxon>Bacteria</taxon>
        <taxon>Pseudomonadati</taxon>
        <taxon>Pseudomonadota</taxon>
        <taxon>Gammaproteobacteria</taxon>
        <taxon>Enterobacterales</taxon>
        <taxon>Enterobacteriaceae</taxon>
        <taxon>Salmonella</taxon>
    </lineage>
</organism>
<name>A0A379UW44_SALET</name>
<evidence type="ECO:0000313" key="2">
    <source>
        <dbReference type="EMBL" id="SUG72558.1"/>
    </source>
</evidence>
<dbReference type="Proteomes" id="UP000255534">
    <property type="component" value="Unassembled WGS sequence"/>
</dbReference>
<accession>A0A379UW44</accession>
<proteinExistence type="predicted"/>
<dbReference type="AlphaFoldDB" id="A0A379UW44"/>
<evidence type="ECO:0000256" key="1">
    <source>
        <dbReference type="SAM" id="MobiDB-lite"/>
    </source>
</evidence>
<dbReference type="EMBL" id="UGXK01000001">
    <property type="protein sequence ID" value="SUG72558.1"/>
    <property type="molecule type" value="Genomic_DNA"/>
</dbReference>